<accession>A0A0F9G544</accession>
<feature type="transmembrane region" description="Helical" evidence="1">
    <location>
        <begin position="20"/>
        <end position="40"/>
    </location>
</feature>
<protein>
    <submittedName>
        <fullName evidence="2">Uncharacterized protein</fullName>
    </submittedName>
</protein>
<keyword evidence="1" id="KW-0472">Membrane</keyword>
<gene>
    <name evidence="2" type="ORF">LCGC14_2162370</name>
</gene>
<keyword evidence="1" id="KW-0812">Transmembrane</keyword>
<organism evidence="2">
    <name type="scientific">marine sediment metagenome</name>
    <dbReference type="NCBI Taxonomy" id="412755"/>
    <lineage>
        <taxon>unclassified sequences</taxon>
        <taxon>metagenomes</taxon>
        <taxon>ecological metagenomes</taxon>
    </lineage>
</organism>
<reference evidence="2" key="1">
    <citation type="journal article" date="2015" name="Nature">
        <title>Complex archaea that bridge the gap between prokaryotes and eukaryotes.</title>
        <authorList>
            <person name="Spang A."/>
            <person name="Saw J.H."/>
            <person name="Jorgensen S.L."/>
            <person name="Zaremba-Niedzwiedzka K."/>
            <person name="Martijn J."/>
            <person name="Lind A.E."/>
            <person name="van Eijk R."/>
            <person name="Schleper C."/>
            <person name="Guy L."/>
            <person name="Ettema T.J."/>
        </authorList>
    </citation>
    <scope>NUCLEOTIDE SEQUENCE</scope>
</reference>
<proteinExistence type="predicted"/>
<name>A0A0F9G544_9ZZZZ</name>
<evidence type="ECO:0000313" key="2">
    <source>
        <dbReference type="EMBL" id="KKL64700.1"/>
    </source>
</evidence>
<sequence>MEKIDKEKVLIKIMNNKAFILFFVILSSVIAFFRHTYLIVTKRERIVIK</sequence>
<comment type="caution">
    <text evidence="2">The sequence shown here is derived from an EMBL/GenBank/DDBJ whole genome shotgun (WGS) entry which is preliminary data.</text>
</comment>
<dbReference type="EMBL" id="LAZR01027765">
    <property type="protein sequence ID" value="KKL64700.1"/>
    <property type="molecule type" value="Genomic_DNA"/>
</dbReference>
<evidence type="ECO:0000256" key="1">
    <source>
        <dbReference type="SAM" id="Phobius"/>
    </source>
</evidence>
<dbReference type="AlphaFoldDB" id="A0A0F9G544"/>
<keyword evidence="1" id="KW-1133">Transmembrane helix</keyword>